<organism evidence="3 4">
    <name type="scientific">Sterolibacterium denitrificans</name>
    <dbReference type="NCBI Taxonomy" id="157592"/>
    <lineage>
        <taxon>Bacteria</taxon>
        <taxon>Pseudomonadati</taxon>
        <taxon>Pseudomonadota</taxon>
        <taxon>Betaproteobacteria</taxon>
        <taxon>Nitrosomonadales</taxon>
        <taxon>Sterolibacteriaceae</taxon>
        <taxon>Sterolibacterium</taxon>
    </lineage>
</organism>
<keyword evidence="4" id="KW-1185">Reference proteome</keyword>
<evidence type="ECO:0000259" key="2">
    <source>
        <dbReference type="Pfam" id="PF25917"/>
    </source>
</evidence>
<dbReference type="Gene3D" id="1.10.287.470">
    <property type="entry name" value="Helix hairpin bin"/>
    <property type="match status" value="1"/>
</dbReference>
<feature type="domain" description="Multidrug resistance protein MdtA-like barrel-sandwich hybrid" evidence="2">
    <location>
        <begin position="49"/>
        <end position="176"/>
    </location>
</feature>
<dbReference type="PANTHER" id="PTHR30438">
    <property type="entry name" value="36 KDA ANTIGEN-RELATED"/>
    <property type="match status" value="1"/>
</dbReference>
<feature type="coiled-coil region" evidence="1">
    <location>
        <begin position="184"/>
        <end position="218"/>
    </location>
</feature>
<evidence type="ECO:0000256" key="1">
    <source>
        <dbReference type="SAM" id="Coils"/>
    </source>
</evidence>
<evidence type="ECO:0000313" key="3">
    <source>
        <dbReference type="EMBL" id="SMB27227.1"/>
    </source>
</evidence>
<evidence type="ECO:0000313" key="4">
    <source>
        <dbReference type="Proteomes" id="UP000242886"/>
    </source>
</evidence>
<dbReference type="Proteomes" id="UP000242886">
    <property type="component" value="Chromosome SDENCHOL"/>
</dbReference>
<keyword evidence="1" id="KW-0175">Coiled coil</keyword>
<feature type="coiled-coil region" evidence="1">
    <location>
        <begin position="83"/>
        <end position="127"/>
    </location>
</feature>
<dbReference type="Gene3D" id="2.40.50.100">
    <property type="match status" value="1"/>
</dbReference>
<protein>
    <submittedName>
        <fullName evidence="3">HlyD family secretion protein</fullName>
    </submittedName>
</protein>
<name>A0A7Z7HRC5_9PROT</name>
<gene>
    <name evidence="3" type="primary">yhiI</name>
    <name evidence="3" type="ORF">SDENCHOL_20331</name>
</gene>
<dbReference type="PANTHER" id="PTHR30438:SF2">
    <property type="entry name" value="MEMBRANE PROTEIN"/>
    <property type="match status" value="1"/>
</dbReference>
<sequence>MLMKKPPLLRLLAGILLLGIVLAWFYWQHRQDDGQPEAFASGNGRLEARQIDIASKFAGRLEAVHVEEGDRVSAGQVLAELDVAALQAALHEARAQLRRAEQARGTAEAMLAQRHQAEQTAQAYVEQRESEVEFAGKQLQRTQELLDKGFNTRQQLDLDQTRKQGSLALLGAAQSQVAESQAGVAAARSQVTEAQAAIEVARAAIQRLQTELDDTVLKAPRDARVQYRLAEPGEILPAGGKVLTLLDLAYVTMNIYLPENIAGQIAIGSEARLVLDAAPDYVLPARVAHVAAKAQFTPKSVETASERQKLVLQVKLQLDPQLLKTYEAQVKSGLPGQATVRLDPTVPWPAGLAVKLPPVQAAPQEAAENTAAGE</sequence>
<dbReference type="InterPro" id="IPR058625">
    <property type="entry name" value="MdtA-like_BSH"/>
</dbReference>
<dbReference type="EMBL" id="LT837803">
    <property type="protein sequence ID" value="SMB27227.1"/>
    <property type="molecule type" value="Genomic_DNA"/>
</dbReference>
<dbReference type="GO" id="GO:0005886">
    <property type="term" value="C:plasma membrane"/>
    <property type="evidence" value="ECO:0007669"/>
    <property type="project" value="TreeGrafter"/>
</dbReference>
<reference evidence="3" key="1">
    <citation type="submission" date="2017-03" db="EMBL/GenBank/DDBJ databases">
        <authorList>
            <consortium name="AG Boll"/>
        </authorList>
    </citation>
    <scope>NUCLEOTIDE SEQUENCE [LARGE SCALE GENOMIC DNA]</scope>
    <source>
        <strain evidence="3">Chol</strain>
    </source>
</reference>
<proteinExistence type="predicted"/>
<dbReference type="Gene3D" id="2.40.30.170">
    <property type="match status" value="1"/>
</dbReference>
<accession>A0A7Z7HRC5</accession>
<dbReference type="SUPFAM" id="SSF111369">
    <property type="entry name" value="HlyD-like secretion proteins"/>
    <property type="match status" value="2"/>
</dbReference>
<dbReference type="AlphaFoldDB" id="A0A7Z7HRC5"/>
<dbReference type="Pfam" id="PF25917">
    <property type="entry name" value="BSH_RND"/>
    <property type="match status" value="1"/>
</dbReference>